<dbReference type="InterPro" id="IPR001353">
    <property type="entry name" value="Proteasome_sua/b"/>
</dbReference>
<dbReference type="Gene3D" id="3.60.20.10">
    <property type="entry name" value="Glutamine Phosphoribosylpyrophosphate, subunit 1, domain 1"/>
    <property type="match status" value="2"/>
</dbReference>
<sequence length="130" mass="13561">MAVEFDGGVVIGADSRTTTGAYIANRVTDKLTPVHDRIFCCRSGSAADTQAVADAVAYHSYIYGFLDATFQPGMSRSQCQEFVARALALAMVRDGSSGGVIRLAAITEDGVERTVLAGSDLPWGDGGPAV</sequence>
<evidence type="ECO:0000313" key="6">
    <source>
        <dbReference type="Ensembl" id="ENSSCAP00000000709.1"/>
    </source>
</evidence>
<gene>
    <name evidence="6" type="primary">PSMB6</name>
</gene>
<evidence type="ECO:0000256" key="3">
    <source>
        <dbReference type="ARBA" id="ARBA00022670"/>
    </source>
</evidence>
<dbReference type="GO" id="GO:0008233">
    <property type="term" value="F:peptidase activity"/>
    <property type="evidence" value="ECO:0007669"/>
    <property type="project" value="UniProtKB-KW"/>
</dbReference>
<evidence type="ECO:0000313" key="7">
    <source>
        <dbReference type="Proteomes" id="UP000694409"/>
    </source>
</evidence>
<keyword evidence="7" id="KW-1185">Reference proteome</keyword>
<evidence type="ECO:0000256" key="1">
    <source>
        <dbReference type="ARBA" id="ARBA00004123"/>
    </source>
</evidence>
<keyword evidence="3" id="KW-0645">Protease</keyword>
<dbReference type="Ensembl" id="ENSSCAT00000000798.1">
    <property type="protein sequence ID" value="ENSSCAP00000000709.1"/>
    <property type="gene ID" value="ENSSCAG00000000606.1"/>
</dbReference>
<reference evidence="6" key="2">
    <citation type="submission" date="2025-09" db="UniProtKB">
        <authorList>
            <consortium name="Ensembl"/>
        </authorList>
    </citation>
    <scope>IDENTIFICATION</scope>
</reference>
<evidence type="ECO:0000256" key="4">
    <source>
        <dbReference type="ARBA" id="ARBA00022801"/>
    </source>
</evidence>
<dbReference type="GO" id="GO:0005839">
    <property type="term" value="C:proteasome core complex"/>
    <property type="evidence" value="ECO:0007669"/>
    <property type="project" value="Ensembl"/>
</dbReference>
<dbReference type="GO" id="GO:0051603">
    <property type="term" value="P:proteolysis involved in protein catabolic process"/>
    <property type="evidence" value="ECO:0007669"/>
    <property type="project" value="InterPro"/>
</dbReference>
<comment type="subcellular location">
    <subcellularLocation>
        <location evidence="1">Nucleus</location>
    </subcellularLocation>
</comment>
<dbReference type="SUPFAM" id="SSF56235">
    <property type="entry name" value="N-terminal nucleophile aminohydrolases (Ntn hydrolases)"/>
    <property type="match status" value="1"/>
</dbReference>
<dbReference type="InterPro" id="IPR016050">
    <property type="entry name" value="Proteasome_bsu_CS"/>
</dbReference>
<evidence type="ECO:0000256" key="5">
    <source>
        <dbReference type="ARBA" id="ARBA00022942"/>
    </source>
</evidence>
<name>A0A8C9MDX0_SERCA</name>
<keyword evidence="5" id="KW-0647">Proteasome</keyword>
<dbReference type="GO" id="GO:0005654">
    <property type="term" value="C:nucleoplasm"/>
    <property type="evidence" value="ECO:0007669"/>
    <property type="project" value="Ensembl"/>
</dbReference>
<keyword evidence="4" id="KW-0378">Hydrolase</keyword>
<accession>A0A8C9MDX0</accession>
<dbReference type="PROSITE" id="PS00854">
    <property type="entry name" value="PROTEASOME_BETA_1"/>
    <property type="match status" value="1"/>
</dbReference>
<dbReference type="InterPro" id="IPR029055">
    <property type="entry name" value="Ntn_hydrolases_N"/>
</dbReference>
<dbReference type="Proteomes" id="UP000694409">
    <property type="component" value="Unassembled WGS sequence"/>
</dbReference>
<keyword evidence="2" id="KW-0963">Cytoplasm</keyword>
<reference evidence="6" key="1">
    <citation type="submission" date="2025-08" db="UniProtKB">
        <authorList>
            <consortium name="Ensembl"/>
        </authorList>
    </citation>
    <scope>IDENTIFICATION</scope>
</reference>
<proteinExistence type="predicted"/>
<dbReference type="OMA" id="GMDKEEC"/>
<evidence type="ECO:0000256" key="2">
    <source>
        <dbReference type="ARBA" id="ARBA00022490"/>
    </source>
</evidence>
<dbReference type="AlphaFoldDB" id="A0A8C9MDX0"/>
<dbReference type="Pfam" id="PF00227">
    <property type="entry name" value="Proteasome"/>
    <property type="match status" value="2"/>
</dbReference>
<dbReference type="GO" id="GO:0005829">
    <property type="term" value="C:cytosol"/>
    <property type="evidence" value="ECO:0007669"/>
    <property type="project" value="Ensembl"/>
</dbReference>
<dbReference type="GO" id="GO:0005739">
    <property type="term" value="C:mitochondrion"/>
    <property type="evidence" value="ECO:0007669"/>
    <property type="project" value="Ensembl"/>
</dbReference>
<dbReference type="PANTHER" id="PTHR32194:SF0">
    <property type="entry name" value="ATP-DEPENDENT PROTEASE SUBUNIT HSLV"/>
    <property type="match status" value="1"/>
</dbReference>
<dbReference type="GeneTree" id="ENSGT00940000155114"/>
<organism evidence="6 7">
    <name type="scientific">Serinus canaria</name>
    <name type="common">Island canary</name>
    <name type="synonym">Fringilla canaria</name>
    <dbReference type="NCBI Taxonomy" id="9135"/>
    <lineage>
        <taxon>Eukaryota</taxon>
        <taxon>Metazoa</taxon>
        <taxon>Chordata</taxon>
        <taxon>Craniata</taxon>
        <taxon>Vertebrata</taxon>
        <taxon>Euteleostomi</taxon>
        <taxon>Archelosauria</taxon>
        <taxon>Archosauria</taxon>
        <taxon>Dinosauria</taxon>
        <taxon>Saurischia</taxon>
        <taxon>Theropoda</taxon>
        <taxon>Coelurosauria</taxon>
        <taxon>Aves</taxon>
        <taxon>Neognathae</taxon>
        <taxon>Neoaves</taxon>
        <taxon>Telluraves</taxon>
        <taxon>Australaves</taxon>
        <taxon>Passeriformes</taxon>
        <taxon>Passeroidea</taxon>
        <taxon>Fringillidae</taxon>
        <taxon>Carduelinae</taxon>
        <taxon>Serinus</taxon>
    </lineage>
</organism>
<dbReference type="PANTHER" id="PTHR32194">
    <property type="entry name" value="METALLOPROTEASE TLDD"/>
    <property type="match status" value="1"/>
</dbReference>
<protein>
    <submittedName>
        <fullName evidence="6">Proteasome 20S subunit beta 6</fullName>
    </submittedName>
</protein>
<dbReference type="InterPro" id="IPR023333">
    <property type="entry name" value="Proteasome_suB-type"/>
</dbReference>